<evidence type="ECO:0000313" key="3">
    <source>
        <dbReference type="EMBL" id="MDO7875407.1"/>
    </source>
</evidence>
<evidence type="ECO:0000256" key="2">
    <source>
        <dbReference type="SAM" id="SignalP"/>
    </source>
</evidence>
<feature type="chain" id="PRO_5046509614" description="Virulence factor" evidence="2">
    <location>
        <begin position="25"/>
        <end position="91"/>
    </location>
</feature>
<keyword evidence="2" id="KW-0732">Signal</keyword>
<gene>
    <name evidence="3" type="ORF">Q5H93_11755</name>
</gene>
<evidence type="ECO:0000313" key="4">
    <source>
        <dbReference type="Proteomes" id="UP001176429"/>
    </source>
</evidence>
<protein>
    <recommendedName>
        <fullName evidence="5">Virulence factor</fullName>
    </recommendedName>
</protein>
<keyword evidence="1" id="KW-0472">Membrane</keyword>
<accession>A0ABT9BAW7</accession>
<organism evidence="3 4">
    <name type="scientific">Hymenobacter aranciens</name>
    <dbReference type="NCBI Taxonomy" id="3063996"/>
    <lineage>
        <taxon>Bacteria</taxon>
        <taxon>Pseudomonadati</taxon>
        <taxon>Bacteroidota</taxon>
        <taxon>Cytophagia</taxon>
        <taxon>Cytophagales</taxon>
        <taxon>Hymenobacteraceae</taxon>
        <taxon>Hymenobacter</taxon>
    </lineage>
</organism>
<feature type="signal peptide" evidence="2">
    <location>
        <begin position="1"/>
        <end position="24"/>
    </location>
</feature>
<evidence type="ECO:0000256" key="1">
    <source>
        <dbReference type="SAM" id="Phobius"/>
    </source>
</evidence>
<dbReference type="EMBL" id="JAUQSY010000007">
    <property type="protein sequence ID" value="MDO7875407.1"/>
    <property type="molecule type" value="Genomic_DNA"/>
</dbReference>
<comment type="caution">
    <text evidence="3">The sequence shown here is derived from an EMBL/GenBank/DDBJ whole genome shotgun (WGS) entry which is preliminary data.</text>
</comment>
<evidence type="ECO:0008006" key="5">
    <source>
        <dbReference type="Google" id="ProtNLM"/>
    </source>
</evidence>
<dbReference type="RefSeq" id="WP_305006717.1">
    <property type="nucleotide sequence ID" value="NZ_JAUQSY010000007.1"/>
</dbReference>
<keyword evidence="1" id="KW-1133">Transmembrane helix</keyword>
<keyword evidence="4" id="KW-1185">Reference proteome</keyword>
<proteinExistence type="predicted"/>
<keyword evidence="1" id="KW-0812">Transmembrane</keyword>
<name>A0ABT9BAW7_9BACT</name>
<dbReference type="Proteomes" id="UP001176429">
    <property type="component" value="Unassembled WGS sequence"/>
</dbReference>
<feature type="transmembrane region" description="Helical" evidence="1">
    <location>
        <begin position="48"/>
        <end position="71"/>
    </location>
</feature>
<reference evidence="3" key="1">
    <citation type="submission" date="2023-07" db="EMBL/GenBank/DDBJ databases">
        <authorList>
            <person name="Kim M.K."/>
        </authorList>
    </citation>
    <scope>NUCLEOTIDE SEQUENCE</scope>
    <source>
        <strain evidence="3">ASUV-10-1</strain>
    </source>
</reference>
<sequence length="91" mass="10251">MSLRTVFSALIIALSAWTALPAQAQYGYYRYPRPRRVVYVAPPRPVYYAPVVPVYVAPVAPVVVAPAPVIVRARPLWRPRPVVVVRGGRRW</sequence>